<dbReference type="GO" id="GO:0003779">
    <property type="term" value="F:actin binding"/>
    <property type="evidence" value="ECO:0007669"/>
    <property type="project" value="UniProtKB-KW"/>
</dbReference>
<dbReference type="Gene3D" id="3.30.1460.20">
    <property type="match status" value="1"/>
</dbReference>
<keyword evidence="2" id="KW-0963">Cytoplasm</keyword>
<evidence type="ECO:0000313" key="8">
    <source>
        <dbReference type="Proteomes" id="UP001141552"/>
    </source>
</evidence>
<evidence type="ECO:0000256" key="2">
    <source>
        <dbReference type="ARBA" id="ARBA00022490"/>
    </source>
</evidence>
<evidence type="ECO:0000259" key="6">
    <source>
        <dbReference type="Pfam" id="PF13020"/>
    </source>
</evidence>
<sequence>MANTLKLYLTCIRNTLEAALCLQNFPCQEVERHNKPEIVICRNEAEKCLIETSINSLRISLKVKQADELENILAKKFLRFLSMRAEAFRVLRRKPVQGYDISFLITNYHCEEMQKQRLIDFIVQFMEDIDKEISELKMSMNTRGRLQPPYQAPQNISAGFYQQDPNLYFQNFSNAVYHNSFQHNFNVPFQNPTFHVQNPSGFPPPPPQHYNRNFPHQPPPPPRNFPGPQQFIDNVPNRQPPPPPPRDLPPLDPDQTDQIPLNQPSTSAQQQQKPQYSRKLGVLSHGSRELLERIERAVEEARSDILEANESVTAWKVSKAALTTLQVESWESLGLRLQEVPPLNRLILTEGKINAFINCFVAVQRIVSVYDLEVAICANEGVDHFEELGLGPLIRHPLVLHYFSVGSDTTEVFKITAEEVITELGKFISKKKKAVTVDGFLDFLAQRRSVKRKETLCLRIQSLGMHIGFLQDAVGSEIATLKKSKMVLEKSQGSSARTSSHKGKKRPLFPSVKQDLDSSARTSSHKGKMRPLVSSLKKDLDSSVRASSRKGIKRPLFSSPKKDLHSSARTASHRGKKRPLFSSLKKNLDKRFVAVHKRVKSFYSKNKEFCGEHIRFVSSSSEDEKSDESASESERTSNDVGSSVLTPQTAGSSDRVSSCPYPSATEEMSRLGFRKKRKLEDGSWVVSVPSKTYNDDEKKRNCPLSEATESEMADTADGEDFSLSDDSIRTFITTWKSTCEEHSVSEVLEKMLQFYRPQHTKTAAKYRKRVKKLFWSSPAIGLLNIAVKSINCGMWNSIYGTLQVLSQLESTATLSPKYTEYESIDVEPSEKHAPIVSQRGAWKPHDVTLEDIVGKVAQYYELDHGCQTAGKSCLEEKIISFSKLRDCESWLANQFGVEGFKSLGYGEFFKFLGQHASLLPTKLQKLMSGDIGEKSPLEVGMVQHQLIVLASQALNSSQQNGAITKHMISSLISRQFPQFSFTIAENGSMEDFLHAVEKYKNNVVSKCVLFSATLFQMYDIVGSFSHENDRTLESAEVGTSRNHKPIALESVTSKDAVEVLLRAPMLSDLSLWSHWDLVFAPSLGPLVGWLLREVNVKDLLCVVTKDSKVIRIDHAATENSFLEAALRGSSFETAVQLLSLFSVAGGEKHVPLSLLKCHARKAFEVASENVSEDIKVQEKRNLILHGKACDGIANFNASGGSHRNLVKMNSVAPFASRFILDCLSYMPSEFHGFATNVLLSGMQSLIKEAPSAILSECNQKERLMLHEIGLTIGIVEWVNDYHAFCSAGTTDIVFTEPSCSEAAASDGSGLRCAQNALDKLSCDRGPINIGSNENEHNGKDPQVSHKIGGAVVSGNGSAKDCMVQIPVNKDAALVVESIRKEEFGLDPNLSFTEGSMLKKQHARLGRALHCLSQELYSEDSHFLLELVQNADDNIYPESSEPTLTFILQESGISILNNELGFSSENIRALCDVGNSTKKGSNGGYIGHKGIGFKSVFRITDAPEIHSNGFHIKFDISDGQIGFVLPTVIPPCDIENYSRLVTTGGDHMDSKSWNTCIVLPFRSKLSEETAIQMFSDLHPSLLLFLHRLQCIMFRNTLNDSFIVMRKEILDDGIVKVSCGKEKMTWLVASQKFKAHITRPEVQATEISIAFTLESKENSYTPHLEQQPVFAFLPLRNYGLKFILQGDFVLTSSREEVDKNNPWNEWLLTKVPVLFVAAERYFCRLSCFSENPGKAIAAYLSFVPLVGEVHGFFSGLPRAIILELRRASCMLVEGDSSKMVPPCNVMRGWDDQARNILPDALLQEHLGLGFLDKNIVLSDSVAKALGIVEYGPEILTRFMACLCHTENGLKSMGMGWLSSWLSALYTMTTQSLGPTDLIDSLRSIPFIPLADGTFSSVNAGAIWLHKDVSRMHGFEAFPKLYAELRTVDSVLFSASAVDDSQADNITSMLHRIGIQNLSAHEIIKVHILQGISDDRTANWDRELMMDYLCFIMIHIQSGCTSCYHERNQIISELQSKAYILTNHGYKRLAQAPIHFSKEFGNPIDVNRLILGLDMRWHEVDPAYLKHSASQTLPNKVMKWREFLLEIGVTDFVQVVQVDKSVADLSHAVLRSVKANADVILPGLTAKDWESHELVHLLTLLSGSGNGECCKYLLEVLDKLWDDCFCDKATGYCYLKSSNDAKPFMSSFMSKICEVQWVASSMDDKLHYPKDLFYNCDAVHSVLGTSAPYALPEVRSKKLLSDIGFKTEVSIRDALDILDVWRKSKVPFKASILQMSKFYSFIWDEMATSKNNIIREFSSGPFIFVPCTSGRRTGVLVSGAFLSSEEVYWHDPTGSVDIMRKICPPASFTTDFQYPLSKTLCNVYPGLHDFFVNECGVYETPSCRGYLTILNQLSSVALPSEAASAVFQVFLKWTEGQKSGLLSSEDIEHLKTCLVKLEYTVLPTVREKWVSLHPSFGPICWCDDEKLRNIFEDLNEIDFLYFGSLTNAEQEVLRTKVSSLMQTLGIPALSKVTTREAIYDCQVDCSLKASLVNWAIPYAQRYMYSLHPDEYFQLKQSGLDNLKQLQIVVVEKLFYKYVIKNCASAPKQKHKCDCLLQGNILYTTAESDSHALFLELSRLFFDGTPDLHMANFLHMITTMAEFGSTKEQTELFIVNSQKIPKLPDEESVWLPSSVPPLAANDESVQVDITQMVTDEVIASKLKGKAGISSDWPPADWKTAPAFDYALADLKTQVVVPNPDNPHEAKDVVITQLAVSHTNINEVDSKGIAAQSYSTVPIDIYASWTIEEHTATFPSESENIDGCLAHASNGTNLMDTSTDLGDLNIVSDGPASSSSRFSTRDQLYTGMPSGMQSSLTGRMGEGVAFQYFARKFGEAARWVNQDNETGLPYDIVIGQEENSREYIEVKATRSARKDWFKMSTREWQFAVEKGEAFSVCHVHFGNNVAQVTTFRNPVKQCQQGKLQLVLMMPYKNYW</sequence>
<dbReference type="InterPro" id="IPR024975">
    <property type="entry name" value="NOV_C"/>
</dbReference>
<dbReference type="GO" id="GO:0010305">
    <property type="term" value="P:leaf vascular tissue pattern formation"/>
    <property type="evidence" value="ECO:0007669"/>
    <property type="project" value="TreeGrafter"/>
</dbReference>
<feature type="compositionally biased region" description="Polar residues" evidence="5">
    <location>
        <begin position="262"/>
        <end position="275"/>
    </location>
</feature>
<accession>A0A9Q0GAB8</accession>
<feature type="region of interest" description="Disordered" evidence="5">
    <location>
        <begin position="620"/>
        <end position="663"/>
    </location>
</feature>
<feature type="compositionally biased region" description="Pro residues" evidence="5">
    <location>
        <begin position="238"/>
        <end position="252"/>
    </location>
</feature>
<dbReference type="PANTHER" id="PTHR32387:SF0">
    <property type="entry name" value="PROTEIN NO VEIN"/>
    <property type="match status" value="1"/>
</dbReference>
<keyword evidence="8" id="KW-1185">Reference proteome</keyword>
<dbReference type="Pfam" id="PF05856">
    <property type="entry name" value="ARPC4"/>
    <property type="match status" value="1"/>
</dbReference>
<dbReference type="GO" id="GO:0030041">
    <property type="term" value="P:actin filament polymerization"/>
    <property type="evidence" value="ECO:0007669"/>
    <property type="project" value="InterPro"/>
</dbReference>
<dbReference type="NCBIfam" id="NF047352">
    <property type="entry name" value="P_loop_sacsin"/>
    <property type="match status" value="1"/>
</dbReference>
<dbReference type="PANTHER" id="PTHR32387">
    <property type="entry name" value="WU:FJ29H11"/>
    <property type="match status" value="1"/>
</dbReference>
<comment type="caution">
    <text evidence="7">The sequence shown here is derived from an EMBL/GenBank/DDBJ whole genome shotgun (WGS) entry which is preliminary data.</text>
</comment>
<name>A0A9Q0GAB8_9ROSI</name>
<keyword evidence="3" id="KW-0009">Actin-binding</keyword>
<dbReference type="InterPro" id="IPR036890">
    <property type="entry name" value="HATPase_C_sf"/>
</dbReference>
<protein>
    <recommendedName>
        <fullName evidence="6">Protein NO VEIN C-terminal domain-containing protein</fullName>
    </recommendedName>
</protein>
<evidence type="ECO:0000256" key="5">
    <source>
        <dbReference type="SAM" id="MobiDB-lite"/>
    </source>
</evidence>
<feature type="compositionally biased region" description="Polar residues" evidence="5">
    <location>
        <begin position="638"/>
        <end position="656"/>
    </location>
</feature>
<evidence type="ECO:0000256" key="3">
    <source>
        <dbReference type="ARBA" id="ARBA00023203"/>
    </source>
</evidence>
<dbReference type="GO" id="GO:0048364">
    <property type="term" value="P:root development"/>
    <property type="evidence" value="ECO:0007669"/>
    <property type="project" value="TreeGrafter"/>
</dbReference>
<dbReference type="InterPro" id="IPR052957">
    <property type="entry name" value="Auxin_embryo_med"/>
</dbReference>
<dbReference type="Gene3D" id="3.30.565.10">
    <property type="entry name" value="Histidine kinase-like ATPase, C-terminal domain"/>
    <property type="match status" value="1"/>
</dbReference>
<evidence type="ECO:0000313" key="7">
    <source>
        <dbReference type="EMBL" id="KAJ4846026.1"/>
    </source>
</evidence>
<dbReference type="GO" id="GO:0005885">
    <property type="term" value="C:Arp2/3 protein complex"/>
    <property type="evidence" value="ECO:0007669"/>
    <property type="project" value="InterPro"/>
</dbReference>
<dbReference type="OrthoDB" id="1262810at2759"/>
<feature type="region of interest" description="Disordered" evidence="5">
    <location>
        <begin position="693"/>
        <end position="718"/>
    </location>
</feature>
<dbReference type="GO" id="GO:0005634">
    <property type="term" value="C:nucleus"/>
    <property type="evidence" value="ECO:0007669"/>
    <property type="project" value="TreeGrafter"/>
</dbReference>
<dbReference type="GO" id="GO:0009793">
    <property type="term" value="P:embryo development ending in seed dormancy"/>
    <property type="evidence" value="ECO:0007669"/>
    <property type="project" value="TreeGrafter"/>
</dbReference>
<dbReference type="Proteomes" id="UP001141552">
    <property type="component" value="Unassembled WGS sequence"/>
</dbReference>
<dbReference type="Pfam" id="PF13020">
    <property type="entry name" value="NOV_C"/>
    <property type="match status" value="1"/>
</dbReference>
<evidence type="ECO:0000256" key="1">
    <source>
        <dbReference type="ARBA" id="ARBA00004245"/>
    </source>
</evidence>
<evidence type="ECO:0000256" key="4">
    <source>
        <dbReference type="ARBA" id="ARBA00023212"/>
    </source>
</evidence>
<gene>
    <name evidence="7" type="ORF">Tsubulata_002541</name>
</gene>
<dbReference type="SUPFAM" id="SSF55874">
    <property type="entry name" value="ATPase domain of HSP90 chaperone/DNA topoisomerase II/histidine kinase"/>
    <property type="match status" value="1"/>
</dbReference>
<reference evidence="7" key="2">
    <citation type="journal article" date="2023" name="Plants (Basel)">
        <title>Annotation of the Turnera subulata (Passifloraceae) Draft Genome Reveals the S-Locus Evolved after the Divergence of Turneroideae from Passifloroideae in a Stepwise Manner.</title>
        <authorList>
            <person name="Henning P.M."/>
            <person name="Roalson E.H."/>
            <person name="Mir W."/>
            <person name="McCubbin A.G."/>
            <person name="Shore J.S."/>
        </authorList>
    </citation>
    <scope>NUCLEOTIDE SEQUENCE</scope>
    <source>
        <strain evidence="7">F60SS</strain>
    </source>
</reference>
<feature type="domain" description="Protein NO VEIN C-terminal" evidence="6">
    <location>
        <begin position="2856"/>
        <end position="2944"/>
    </location>
</feature>
<feature type="compositionally biased region" description="Acidic residues" evidence="5">
    <location>
        <begin position="708"/>
        <end position="718"/>
    </location>
</feature>
<comment type="subcellular location">
    <subcellularLocation>
        <location evidence="1">Cytoplasm</location>
        <location evidence="1">Cytoskeleton</location>
    </subcellularLocation>
</comment>
<feature type="region of interest" description="Disordered" evidence="5">
    <location>
        <begin position="192"/>
        <end position="281"/>
    </location>
</feature>
<feature type="region of interest" description="Disordered" evidence="5">
    <location>
        <begin position="489"/>
        <end position="582"/>
    </location>
</feature>
<proteinExistence type="predicted"/>
<feature type="compositionally biased region" description="Pro residues" evidence="5">
    <location>
        <begin position="216"/>
        <end position="225"/>
    </location>
</feature>
<organism evidence="7 8">
    <name type="scientific">Turnera subulata</name>
    <dbReference type="NCBI Taxonomy" id="218843"/>
    <lineage>
        <taxon>Eukaryota</taxon>
        <taxon>Viridiplantae</taxon>
        <taxon>Streptophyta</taxon>
        <taxon>Embryophyta</taxon>
        <taxon>Tracheophyta</taxon>
        <taxon>Spermatophyta</taxon>
        <taxon>Magnoliopsida</taxon>
        <taxon>eudicotyledons</taxon>
        <taxon>Gunneridae</taxon>
        <taxon>Pentapetalae</taxon>
        <taxon>rosids</taxon>
        <taxon>fabids</taxon>
        <taxon>Malpighiales</taxon>
        <taxon>Passifloraceae</taxon>
        <taxon>Turnera</taxon>
    </lineage>
</organism>
<dbReference type="InterPro" id="IPR008384">
    <property type="entry name" value="ARPC4"/>
</dbReference>
<dbReference type="EMBL" id="JAKUCV010001512">
    <property type="protein sequence ID" value="KAJ4846026.1"/>
    <property type="molecule type" value="Genomic_DNA"/>
</dbReference>
<keyword evidence="4" id="KW-0206">Cytoskeleton</keyword>
<dbReference type="SUPFAM" id="SSF69645">
    <property type="entry name" value="Arp2/3 complex subunits"/>
    <property type="match status" value="1"/>
</dbReference>
<dbReference type="GO" id="GO:0034314">
    <property type="term" value="P:Arp2/3 complex-mediated actin nucleation"/>
    <property type="evidence" value="ECO:0007669"/>
    <property type="project" value="InterPro"/>
</dbReference>
<reference evidence="7" key="1">
    <citation type="submission" date="2022-02" db="EMBL/GenBank/DDBJ databases">
        <authorList>
            <person name="Henning P.M."/>
            <person name="McCubbin A.G."/>
            <person name="Shore J.S."/>
        </authorList>
    </citation>
    <scope>NUCLEOTIDE SEQUENCE</scope>
    <source>
        <strain evidence="7">F60SS</strain>
        <tissue evidence="7">Leaves</tissue>
    </source>
</reference>
<dbReference type="InterPro" id="IPR034666">
    <property type="entry name" value="ARPC2/4"/>
</dbReference>